<dbReference type="OrthoDB" id="10266696at2759"/>
<keyword evidence="1" id="KW-0479">Metal-binding</keyword>
<feature type="domain" description="PH" evidence="5">
    <location>
        <begin position="313"/>
        <end position="420"/>
    </location>
</feature>
<name>A0A8H7SCR4_9FUNG</name>
<keyword evidence="7" id="KW-1185">Reference proteome</keyword>
<dbReference type="AlphaFoldDB" id="A0A8H7SCR4"/>
<keyword evidence="3" id="KW-0175">Coiled coil</keyword>
<accession>A0A8H7SCR4</accession>
<dbReference type="Proteomes" id="UP000646827">
    <property type="component" value="Unassembled WGS sequence"/>
</dbReference>
<dbReference type="PANTHER" id="PTHR23180:SF160">
    <property type="entry name" value="ADP-RIBOSYLATION FACTOR GTPASE-ACTIVATING PROTEIN EFFECTOR PROTEIN 1"/>
    <property type="match status" value="1"/>
</dbReference>
<feature type="coiled-coil region" evidence="3">
    <location>
        <begin position="115"/>
        <end position="142"/>
    </location>
</feature>
<dbReference type="SUPFAM" id="SSF103657">
    <property type="entry name" value="BAR/IMD domain-like"/>
    <property type="match status" value="1"/>
</dbReference>
<feature type="compositionally biased region" description="Low complexity" evidence="4">
    <location>
        <begin position="436"/>
        <end position="454"/>
    </location>
</feature>
<organism evidence="6 7">
    <name type="scientific">Circinella minor</name>
    <dbReference type="NCBI Taxonomy" id="1195481"/>
    <lineage>
        <taxon>Eukaryota</taxon>
        <taxon>Fungi</taxon>
        <taxon>Fungi incertae sedis</taxon>
        <taxon>Mucoromycota</taxon>
        <taxon>Mucoromycotina</taxon>
        <taxon>Mucoromycetes</taxon>
        <taxon>Mucorales</taxon>
        <taxon>Lichtheimiaceae</taxon>
        <taxon>Circinella</taxon>
    </lineage>
</organism>
<evidence type="ECO:0000313" key="6">
    <source>
        <dbReference type="EMBL" id="KAG2227924.1"/>
    </source>
</evidence>
<dbReference type="GO" id="GO:0005096">
    <property type="term" value="F:GTPase activator activity"/>
    <property type="evidence" value="ECO:0007669"/>
    <property type="project" value="InterPro"/>
</dbReference>
<evidence type="ECO:0000256" key="1">
    <source>
        <dbReference type="ARBA" id="ARBA00022723"/>
    </source>
</evidence>
<evidence type="ECO:0000259" key="5">
    <source>
        <dbReference type="PROSITE" id="PS50003"/>
    </source>
</evidence>
<evidence type="ECO:0000256" key="2">
    <source>
        <dbReference type="ARBA" id="ARBA00022833"/>
    </source>
</evidence>
<keyword evidence="2" id="KW-0862">Zinc</keyword>
<dbReference type="InterPro" id="IPR001849">
    <property type="entry name" value="PH_domain"/>
</dbReference>
<dbReference type="Pfam" id="PF16746">
    <property type="entry name" value="BAR_3"/>
    <property type="match status" value="1"/>
</dbReference>
<reference evidence="6 7" key="1">
    <citation type="submission" date="2020-12" db="EMBL/GenBank/DDBJ databases">
        <title>Metabolic potential, ecology and presence of endohyphal bacteria is reflected in genomic diversity of Mucoromycotina.</title>
        <authorList>
            <person name="Muszewska A."/>
            <person name="Okrasinska A."/>
            <person name="Steczkiewicz K."/>
            <person name="Drgas O."/>
            <person name="Orlowska M."/>
            <person name="Perlinska-Lenart U."/>
            <person name="Aleksandrzak-Piekarczyk T."/>
            <person name="Szatraj K."/>
            <person name="Zielenkiewicz U."/>
            <person name="Pilsyk S."/>
            <person name="Malc E."/>
            <person name="Mieczkowski P."/>
            <person name="Kruszewska J.S."/>
            <person name="Biernat P."/>
            <person name="Pawlowska J."/>
        </authorList>
    </citation>
    <scope>NUCLEOTIDE SEQUENCE [LARGE SCALE GENOMIC DNA]</scope>
    <source>
        <strain evidence="6 7">CBS 142.35</strain>
    </source>
</reference>
<dbReference type="InterPro" id="IPR027267">
    <property type="entry name" value="AH/BAR_dom_sf"/>
</dbReference>
<dbReference type="SMART" id="SM00233">
    <property type="entry name" value="PH"/>
    <property type="match status" value="1"/>
</dbReference>
<feature type="region of interest" description="Disordered" evidence="4">
    <location>
        <begin position="253"/>
        <end position="294"/>
    </location>
</feature>
<gene>
    <name evidence="6" type="ORF">INT45_011947</name>
</gene>
<dbReference type="GO" id="GO:0046872">
    <property type="term" value="F:metal ion binding"/>
    <property type="evidence" value="ECO:0007669"/>
    <property type="project" value="UniProtKB-KW"/>
</dbReference>
<dbReference type="FunFam" id="2.30.29.30:FF:000252">
    <property type="entry name" value="ARF GTPase activator (Csx2)"/>
    <property type="match status" value="1"/>
</dbReference>
<dbReference type="PANTHER" id="PTHR23180">
    <property type="entry name" value="CENTAURIN/ARF"/>
    <property type="match status" value="1"/>
</dbReference>
<dbReference type="InterPro" id="IPR011993">
    <property type="entry name" value="PH-like_dom_sf"/>
</dbReference>
<dbReference type="Pfam" id="PF00169">
    <property type="entry name" value="PH"/>
    <property type="match status" value="1"/>
</dbReference>
<dbReference type="SUPFAM" id="SSF50729">
    <property type="entry name" value="PH domain-like"/>
    <property type="match status" value="1"/>
</dbReference>
<dbReference type="Gene3D" id="1.20.1270.60">
    <property type="entry name" value="Arfaptin homology (AH) domain/BAR domain"/>
    <property type="match status" value="1"/>
</dbReference>
<sequence>MLHQPLVSTITTTPTYCGEHDWEDGPAFRATISQLEAKTSSLKQSVKRILKTATACLQANQALLRADEEFMNVLHETTCTKPLFTHYLDSTLNDMTSERERLQYSMQTLLIDPLQKLYECDIKKAEHKKRQFEEESKKYYASLSKYLGGKKNETKYRAKKSRYDMIRFDYYAFLTDLHRGKKETELLYHLFSLQKRNHTYYTIVAQNLEKNKSGLDHVAELIANASKEQAIVSKERLVTRKVLQDALNQVTTTSYESTSPLSSPVSPRAAPNTPYTVKEEKLNSNKKTTASSERKFHGIRDLQSNCNRLTTTGRRKEGVLFATSRPLKVNGSDKPPHGVTWHKYWCVLRTGQLCEYSNWKRSPSAHREPLNLRFATVRVARNTERKFCFEVITPHFRRLYQAMSQGDMDDWISTINNAIEGVLNGVGSTTDFNHDQNPNEQHQLQQPQPQQRRNSMGGAFVGITTEAKRKFYRHSIGPVKR</sequence>
<dbReference type="Gene3D" id="2.30.29.30">
    <property type="entry name" value="Pleckstrin-homology domain (PH domain)/Phosphotyrosine-binding domain (PTB)"/>
    <property type="match status" value="1"/>
</dbReference>
<protein>
    <recommendedName>
        <fullName evidence="5">PH domain-containing protein</fullName>
    </recommendedName>
</protein>
<comment type="caution">
    <text evidence="6">The sequence shown here is derived from an EMBL/GenBank/DDBJ whole genome shotgun (WGS) entry which is preliminary data.</text>
</comment>
<feature type="compositionally biased region" description="Polar residues" evidence="4">
    <location>
        <begin position="253"/>
        <end position="265"/>
    </location>
</feature>
<evidence type="ECO:0000313" key="7">
    <source>
        <dbReference type="Proteomes" id="UP000646827"/>
    </source>
</evidence>
<dbReference type="GO" id="GO:0005737">
    <property type="term" value="C:cytoplasm"/>
    <property type="evidence" value="ECO:0007669"/>
    <property type="project" value="InterPro"/>
</dbReference>
<feature type="non-terminal residue" evidence="6">
    <location>
        <position position="481"/>
    </location>
</feature>
<proteinExistence type="predicted"/>
<evidence type="ECO:0000256" key="3">
    <source>
        <dbReference type="SAM" id="Coils"/>
    </source>
</evidence>
<dbReference type="PROSITE" id="PS50003">
    <property type="entry name" value="PH_DOMAIN"/>
    <property type="match status" value="1"/>
</dbReference>
<dbReference type="InterPro" id="IPR045258">
    <property type="entry name" value="ACAP1/2/3-like"/>
</dbReference>
<dbReference type="InterPro" id="IPR004148">
    <property type="entry name" value="BAR_dom"/>
</dbReference>
<feature type="region of interest" description="Disordered" evidence="4">
    <location>
        <begin position="435"/>
        <end position="456"/>
    </location>
</feature>
<dbReference type="EMBL" id="JAEPRB010000003">
    <property type="protein sequence ID" value="KAG2227924.1"/>
    <property type="molecule type" value="Genomic_DNA"/>
</dbReference>
<evidence type="ECO:0000256" key="4">
    <source>
        <dbReference type="SAM" id="MobiDB-lite"/>
    </source>
</evidence>